<dbReference type="InterPro" id="IPR010496">
    <property type="entry name" value="AL/BT2_dom"/>
</dbReference>
<gene>
    <name evidence="3" type="ORF">GCM10011613_36370</name>
</gene>
<evidence type="ECO:0000313" key="3">
    <source>
        <dbReference type="EMBL" id="GGY88057.1"/>
    </source>
</evidence>
<comment type="caution">
    <text evidence="3">The sequence shown here is derived from an EMBL/GenBank/DDBJ whole genome shotgun (WGS) entry which is preliminary data.</text>
</comment>
<dbReference type="EMBL" id="BMYZ01000005">
    <property type="protein sequence ID" value="GGY88057.1"/>
    <property type="molecule type" value="Genomic_DNA"/>
</dbReference>
<feature type="domain" description="3-keto-alpha-glucoside-1,2-lyase/3-keto-2-hydroxy-glucal hydratase" evidence="2">
    <location>
        <begin position="33"/>
        <end position="284"/>
    </location>
</feature>
<feature type="signal peptide" evidence="1">
    <location>
        <begin position="1"/>
        <end position="23"/>
    </location>
</feature>
<evidence type="ECO:0000259" key="2">
    <source>
        <dbReference type="Pfam" id="PF06439"/>
    </source>
</evidence>
<feature type="chain" id="PRO_5046302480" description="3-keto-alpha-glucoside-1,2-lyase/3-keto-2-hydroxy-glucal hydratase domain-containing protein" evidence="1">
    <location>
        <begin position="24"/>
        <end position="297"/>
    </location>
</feature>
<dbReference type="RefSeq" id="WP_189421290.1">
    <property type="nucleotide sequence ID" value="NZ_BMYZ01000005.1"/>
</dbReference>
<sequence length="297" mass="33277">MIKVLRSTAFFLSLLTFATTSFAADKAKPDKDGWTYLFDKNMTQWTTYLGIPRAETKVTGIPKDEKGNYTQAVGFNKDERGVFTTSIVDGEPVLHVTGEIYGSVHTKQEFENYHLVVQFKWGTQKWPPRLTEPLDTGILYHVIGDHGVDYWKAWALSQEFQIMEHNTGDWWQIAGSQIDIRCEKTPAETVPVYNPKAPLVSYGPGGAGITCMRGKDAEKPNGEWNTLELITFGDKSLHIVNGQVVMALSNSRYTKDGKVIPLTKGKILLQSEAGEAFFKGVKIKPIKGIPAEYQSYF</sequence>
<keyword evidence="1" id="KW-0732">Signal</keyword>
<keyword evidence="4" id="KW-1185">Reference proteome</keyword>
<proteinExistence type="predicted"/>
<dbReference type="Proteomes" id="UP000619761">
    <property type="component" value="Unassembled WGS sequence"/>
</dbReference>
<accession>A0ABQ3BBE1</accession>
<protein>
    <recommendedName>
        <fullName evidence="2">3-keto-alpha-glucoside-1,2-lyase/3-keto-2-hydroxy-glucal hydratase domain-containing protein</fullName>
    </recommendedName>
</protein>
<dbReference type="Pfam" id="PF06439">
    <property type="entry name" value="3keto-disac_hyd"/>
    <property type="match status" value="1"/>
</dbReference>
<evidence type="ECO:0000313" key="4">
    <source>
        <dbReference type="Proteomes" id="UP000619761"/>
    </source>
</evidence>
<name>A0ABQ3BBE1_9GAMM</name>
<dbReference type="Gene3D" id="2.60.120.560">
    <property type="entry name" value="Exo-inulinase, domain 1"/>
    <property type="match status" value="1"/>
</dbReference>
<organism evidence="3 4">
    <name type="scientific">Cellvibrio zantedeschiae</name>
    <dbReference type="NCBI Taxonomy" id="1237077"/>
    <lineage>
        <taxon>Bacteria</taxon>
        <taxon>Pseudomonadati</taxon>
        <taxon>Pseudomonadota</taxon>
        <taxon>Gammaproteobacteria</taxon>
        <taxon>Cellvibrionales</taxon>
        <taxon>Cellvibrionaceae</taxon>
        <taxon>Cellvibrio</taxon>
    </lineage>
</organism>
<evidence type="ECO:0000256" key="1">
    <source>
        <dbReference type="SAM" id="SignalP"/>
    </source>
</evidence>
<reference evidence="4" key="1">
    <citation type="journal article" date="2019" name="Int. J. Syst. Evol. Microbiol.">
        <title>The Global Catalogue of Microorganisms (GCM) 10K type strain sequencing project: providing services to taxonomists for standard genome sequencing and annotation.</title>
        <authorList>
            <consortium name="The Broad Institute Genomics Platform"/>
            <consortium name="The Broad Institute Genome Sequencing Center for Infectious Disease"/>
            <person name="Wu L."/>
            <person name="Ma J."/>
        </authorList>
    </citation>
    <scope>NUCLEOTIDE SEQUENCE [LARGE SCALE GENOMIC DNA]</scope>
    <source>
        <strain evidence="4">KCTC 32239</strain>
    </source>
</reference>